<reference evidence="3 5" key="1">
    <citation type="submission" date="2015-07" db="EMBL/GenBank/DDBJ databases">
        <title>Fjat-14205 dsm 2895.</title>
        <authorList>
            <person name="Liu B."/>
            <person name="Wang J."/>
            <person name="Zhu Y."/>
            <person name="Liu G."/>
            <person name="Chen Q."/>
            <person name="Chen Z."/>
            <person name="Lan J."/>
            <person name="Che J."/>
            <person name="Ge C."/>
            <person name="Shi H."/>
            <person name="Pan Z."/>
            <person name="Liu X."/>
        </authorList>
    </citation>
    <scope>NUCLEOTIDE SEQUENCE [LARGE SCALE GENOMIC DNA]</scope>
    <source>
        <strain evidence="3 5">DSM 2895</strain>
    </source>
</reference>
<feature type="domain" description="YCII-related" evidence="2">
    <location>
        <begin position="1"/>
        <end position="82"/>
    </location>
</feature>
<evidence type="ECO:0000313" key="3">
    <source>
        <dbReference type="EMBL" id="KON99397.1"/>
    </source>
</evidence>
<evidence type="ECO:0000313" key="4">
    <source>
        <dbReference type="EMBL" id="SDK35881.1"/>
    </source>
</evidence>
<dbReference type="SUPFAM" id="SSF54909">
    <property type="entry name" value="Dimeric alpha+beta barrel"/>
    <property type="match status" value="1"/>
</dbReference>
<dbReference type="RefSeq" id="WP_043066327.1">
    <property type="nucleotide sequence ID" value="NZ_BJOA01000264.1"/>
</dbReference>
<dbReference type="OrthoDB" id="9814407at2"/>
<dbReference type="Pfam" id="PF03795">
    <property type="entry name" value="YCII"/>
    <property type="match status" value="1"/>
</dbReference>
<dbReference type="Proteomes" id="UP000037269">
    <property type="component" value="Unassembled WGS sequence"/>
</dbReference>
<dbReference type="PANTHER" id="PTHR37828:SF1">
    <property type="entry name" value="YCII-RELATED DOMAIN-CONTAINING PROTEIN"/>
    <property type="match status" value="1"/>
</dbReference>
<organism evidence="3 5">
    <name type="scientific">Aneurinibacillus migulanus</name>
    <name type="common">Bacillus migulanus</name>
    <dbReference type="NCBI Taxonomy" id="47500"/>
    <lineage>
        <taxon>Bacteria</taxon>
        <taxon>Bacillati</taxon>
        <taxon>Bacillota</taxon>
        <taxon>Bacilli</taxon>
        <taxon>Bacillales</taxon>
        <taxon>Paenibacillaceae</taxon>
        <taxon>Aneurinibacillus group</taxon>
        <taxon>Aneurinibacillus</taxon>
    </lineage>
</organism>
<dbReference type="Proteomes" id="UP000182836">
    <property type="component" value="Unassembled WGS sequence"/>
</dbReference>
<dbReference type="InterPro" id="IPR011008">
    <property type="entry name" value="Dimeric_a/b-barrel"/>
</dbReference>
<keyword evidence="5" id="KW-1185">Reference proteome</keyword>
<dbReference type="EMBL" id="FNED01000050">
    <property type="protein sequence ID" value="SDK35881.1"/>
    <property type="molecule type" value="Genomic_DNA"/>
</dbReference>
<dbReference type="Gene3D" id="3.30.70.1060">
    <property type="entry name" value="Dimeric alpha+beta barrel"/>
    <property type="match status" value="1"/>
</dbReference>
<protein>
    <submittedName>
        <fullName evidence="3">GTP cyclohydrolase</fullName>
    </submittedName>
</protein>
<evidence type="ECO:0000256" key="1">
    <source>
        <dbReference type="ARBA" id="ARBA00007689"/>
    </source>
</evidence>
<evidence type="ECO:0000313" key="5">
    <source>
        <dbReference type="Proteomes" id="UP000037269"/>
    </source>
</evidence>
<reference evidence="4 6" key="2">
    <citation type="submission" date="2016-10" db="EMBL/GenBank/DDBJ databases">
        <authorList>
            <person name="de Groot N.N."/>
        </authorList>
    </citation>
    <scope>NUCLEOTIDE SEQUENCE [LARGE SCALE GENOMIC DNA]</scope>
    <source>
        <strain evidence="4 6">DSM 2895</strain>
    </source>
</reference>
<dbReference type="PANTHER" id="PTHR37828">
    <property type="entry name" value="GSR2449 PROTEIN"/>
    <property type="match status" value="1"/>
</dbReference>
<dbReference type="InterPro" id="IPR005545">
    <property type="entry name" value="YCII"/>
</dbReference>
<dbReference type="GO" id="GO:0016787">
    <property type="term" value="F:hydrolase activity"/>
    <property type="evidence" value="ECO:0007669"/>
    <property type="project" value="UniProtKB-KW"/>
</dbReference>
<dbReference type="PATRIC" id="fig|47500.8.peg.292"/>
<dbReference type="EMBL" id="LGUG01000002">
    <property type="protein sequence ID" value="KON99397.1"/>
    <property type="molecule type" value="Genomic_DNA"/>
</dbReference>
<gene>
    <name evidence="3" type="ORF">AF333_01380</name>
    <name evidence="4" type="ORF">SAMN04487909_15055</name>
</gene>
<comment type="similarity">
    <text evidence="1">Belongs to the YciI family.</text>
</comment>
<name>A0A0D1W9Y0_ANEMI</name>
<evidence type="ECO:0000259" key="2">
    <source>
        <dbReference type="Pfam" id="PF03795"/>
    </source>
</evidence>
<keyword evidence="3" id="KW-0378">Hydrolase</keyword>
<accession>A0A0D1W9Y0</accession>
<dbReference type="STRING" id="47500.AF333_01380"/>
<evidence type="ECO:0000313" key="6">
    <source>
        <dbReference type="Proteomes" id="UP000182836"/>
    </source>
</evidence>
<sequence>MFLVVLRYIEPLEKVETYLEEHVTFLNKYYEKSKFIFSGRRKPRIGGVILANVNTEEEIQTIIKEDPFFINKIAEYELIEFTPTKYDENFKVFVNN</sequence>
<dbReference type="AlphaFoldDB" id="A0A0D1W9Y0"/>
<proteinExistence type="inferred from homology"/>